<comment type="caution">
    <text evidence="3">The sequence shown here is derived from an EMBL/GenBank/DDBJ whole genome shotgun (WGS) entry which is preliminary data.</text>
</comment>
<dbReference type="OrthoDB" id="5800476at2759"/>
<dbReference type="PROSITE" id="PS00107">
    <property type="entry name" value="PROTEIN_KINASE_ATP"/>
    <property type="match status" value="1"/>
</dbReference>
<evidence type="ECO:0000313" key="3">
    <source>
        <dbReference type="EMBL" id="KRH93186.1"/>
    </source>
</evidence>
<dbReference type="InterPro" id="IPR011009">
    <property type="entry name" value="Kinase-like_dom_sf"/>
</dbReference>
<organism evidence="3 4">
    <name type="scientific">Pseudoloma neurophilia</name>
    <dbReference type="NCBI Taxonomy" id="146866"/>
    <lineage>
        <taxon>Eukaryota</taxon>
        <taxon>Fungi</taxon>
        <taxon>Fungi incertae sedis</taxon>
        <taxon>Microsporidia</taxon>
        <taxon>Pseudoloma</taxon>
    </lineage>
</organism>
<accession>A0A0R0LUW1</accession>
<dbReference type="PANTHER" id="PTHR11909">
    <property type="entry name" value="CASEIN KINASE-RELATED"/>
    <property type="match status" value="1"/>
</dbReference>
<keyword evidence="1" id="KW-0067">ATP-binding</keyword>
<evidence type="ECO:0000313" key="4">
    <source>
        <dbReference type="Proteomes" id="UP000051530"/>
    </source>
</evidence>
<reference evidence="3 4" key="1">
    <citation type="submission" date="2015-07" db="EMBL/GenBank/DDBJ databases">
        <title>The genome of Pseudoloma neurophilia, a relevant intracellular parasite of the zebrafish.</title>
        <authorList>
            <person name="Ndikumana S."/>
            <person name="Pelin A."/>
            <person name="Sanders J."/>
            <person name="Corradi N."/>
        </authorList>
    </citation>
    <scope>NUCLEOTIDE SEQUENCE [LARGE SCALE GENOMIC DNA]</scope>
    <source>
        <strain evidence="3 4">MK1</strain>
    </source>
</reference>
<evidence type="ECO:0000259" key="2">
    <source>
        <dbReference type="PROSITE" id="PS50011"/>
    </source>
</evidence>
<dbReference type="GO" id="GO:0004672">
    <property type="term" value="F:protein kinase activity"/>
    <property type="evidence" value="ECO:0007669"/>
    <property type="project" value="InterPro"/>
</dbReference>
<gene>
    <name evidence="3" type="ORF">M153_1343000483</name>
</gene>
<dbReference type="Pfam" id="PF00069">
    <property type="entry name" value="Pkinase"/>
    <property type="match status" value="1"/>
</dbReference>
<dbReference type="InterPro" id="IPR050235">
    <property type="entry name" value="CK1_Ser-Thr_kinase"/>
</dbReference>
<protein>
    <submittedName>
        <fullName evidence="3">Casein kinase (Serine/threonine/tyrosine protein kinase)</fullName>
    </submittedName>
</protein>
<evidence type="ECO:0000256" key="1">
    <source>
        <dbReference type="PROSITE-ProRule" id="PRU10141"/>
    </source>
</evidence>
<dbReference type="Proteomes" id="UP000051530">
    <property type="component" value="Unassembled WGS sequence"/>
</dbReference>
<dbReference type="CDD" id="cd14016">
    <property type="entry name" value="STKc_CK1"/>
    <property type="match status" value="1"/>
</dbReference>
<name>A0A0R0LUW1_9MICR</name>
<keyword evidence="3" id="KW-0808">Transferase</keyword>
<proteinExistence type="predicted"/>
<feature type="binding site" evidence="1">
    <location>
        <position position="38"/>
    </location>
    <ligand>
        <name>ATP</name>
        <dbReference type="ChEBI" id="CHEBI:30616"/>
    </ligand>
</feature>
<dbReference type="InterPro" id="IPR000719">
    <property type="entry name" value="Prot_kinase_dom"/>
</dbReference>
<dbReference type="GO" id="GO:0005524">
    <property type="term" value="F:ATP binding"/>
    <property type="evidence" value="ECO:0007669"/>
    <property type="project" value="UniProtKB-UniRule"/>
</dbReference>
<dbReference type="AlphaFoldDB" id="A0A0R0LUW1"/>
<dbReference type="PROSITE" id="PS50011">
    <property type="entry name" value="PROTEIN_KINASE_DOM"/>
    <property type="match status" value="1"/>
</dbReference>
<dbReference type="SMART" id="SM00220">
    <property type="entry name" value="S_TKc"/>
    <property type="match status" value="1"/>
</dbReference>
<feature type="domain" description="Protein kinase" evidence="2">
    <location>
        <begin position="10"/>
        <end position="279"/>
    </location>
</feature>
<sequence>MVEIEQIDSFKIVKKLGQGSYGLVFEVLDAHDQPRALKLETTPQKPSSQLRNEYEAYVDFSECKGIANIYAFGVYDNYFYLVMDLLGPSLQDKFEEQGKKFSSKTIYMIGISILRLLETTQKCNRIFRDIKPENILIGRDSPEILYLTDLGMSVYFRDPLTKRHKPFSNNKSLTGTARYASLNTHSGYEQSRRDDLECLGYTLIYFFKAELPWMGLREGNTRAKHKKIGDLKRKTQLEVLCDNIPAKKYLIKYMKYVRKLEFDEKPNYEYLISLFKSALKSINQKNDLAFDWIPREYREEVRRRQKSLWKKIKEKLSNICLK</sequence>
<keyword evidence="1" id="KW-0547">Nucleotide-binding</keyword>
<keyword evidence="3" id="KW-0418">Kinase</keyword>
<dbReference type="SUPFAM" id="SSF56112">
    <property type="entry name" value="Protein kinase-like (PK-like)"/>
    <property type="match status" value="1"/>
</dbReference>
<dbReference type="InterPro" id="IPR017441">
    <property type="entry name" value="Protein_kinase_ATP_BS"/>
</dbReference>
<keyword evidence="4" id="KW-1185">Reference proteome</keyword>
<dbReference type="VEuPathDB" id="MicrosporidiaDB:M153_1343000483"/>
<dbReference type="EMBL" id="LGUB01000447">
    <property type="protein sequence ID" value="KRH93186.1"/>
    <property type="molecule type" value="Genomic_DNA"/>
</dbReference>
<dbReference type="Gene3D" id="1.10.510.10">
    <property type="entry name" value="Transferase(Phosphotransferase) domain 1"/>
    <property type="match status" value="1"/>
</dbReference>